<dbReference type="InterPro" id="IPR011992">
    <property type="entry name" value="EF-hand-dom_pair"/>
</dbReference>
<dbReference type="PANTHER" id="PTHR14095">
    <property type="entry name" value="PHOSPHATASE 2A REGULATORY SUBUNIT-RELATED"/>
    <property type="match status" value="1"/>
</dbReference>
<proteinExistence type="predicted"/>
<dbReference type="InterPro" id="IPR018247">
    <property type="entry name" value="EF_Hand_1_Ca_BS"/>
</dbReference>
<dbReference type="Pfam" id="PF17958">
    <property type="entry name" value="EF-hand_13"/>
    <property type="match status" value="1"/>
</dbReference>
<dbReference type="InterPro" id="IPR041534">
    <property type="entry name" value="EF-hand_13"/>
</dbReference>
<accession>A0A1J4MNM6</accession>
<dbReference type="PROSITE" id="PS50222">
    <property type="entry name" value="EF_HAND_2"/>
    <property type="match status" value="1"/>
</dbReference>
<evidence type="ECO:0000313" key="5">
    <source>
        <dbReference type="Proteomes" id="UP000186176"/>
    </source>
</evidence>
<keyword evidence="2" id="KW-0106">Calcium</keyword>
<organism evidence="4 5">
    <name type="scientific">Cryptosporidium ubiquitum</name>
    <dbReference type="NCBI Taxonomy" id="857276"/>
    <lineage>
        <taxon>Eukaryota</taxon>
        <taxon>Sar</taxon>
        <taxon>Alveolata</taxon>
        <taxon>Apicomplexa</taxon>
        <taxon>Conoidasida</taxon>
        <taxon>Coccidia</taxon>
        <taxon>Eucoccidiorida</taxon>
        <taxon>Eimeriorina</taxon>
        <taxon>Cryptosporidiidae</taxon>
        <taxon>Cryptosporidium</taxon>
    </lineage>
</organism>
<dbReference type="PANTHER" id="PTHR14095:SF0">
    <property type="entry name" value="MIP22305P"/>
    <property type="match status" value="1"/>
</dbReference>
<dbReference type="EMBL" id="LRBP01000006">
    <property type="protein sequence ID" value="OII75059.1"/>
    <property type="molecule type" value="Genomic_DNA"/>
</dbReference>
<gene>
    <name evidence="4" type="ORF">cubi_03169</name>
</gene>
<dbReference type="Gene3D" id="1.10.238.220">
    <property type="match status" value="1"/>
</dbReference>
<name>A0A1J4MNM6_9CRYT</name>
<dbReference type="Proteomes" id="UP000186176">
    <property type="component" value="Unassembled WGS sequence"/>
</dbReference>
<dbReference type="PROSITE" id="PS00018">
    <property type="entry name" value="EF_HAND_1"/>
    <property type="match status" value="2"/>
</dbReference>
<evidence type="ECO:0000313" key="4">
    <source>
        <dbReference type="EMBL" id="OII75059.1"/>
    </source>
</evidence>
<dbReference type="Gene3D" id="1.10.238.10">
    <property type="entry name" value="EF-hand"/>
    <property type="match status" value="1"/>
</dbReference>
<dbReference type="GO" id="GO:0000159">
    <property type="term" value="C:protein phosphatase type 2A complex"/>
    <property type="evidence" value="ECO:0007669"/>
    <property type="project" value="TreeGrafter"/>
</dbReference>
<keyword evidence="1" id="KW-0479">Metal-binding</keyword>
<feature type="domain" description="EF-hand" evidence="3">
    <location>
        <begin position="326"/>
        <end position="361"/>
    </location>
</feature>
<keyword evidence="5" id="KW-1185">Reference proteome</keyword>
<dbReference type="InterPro" id="IPR002048">
    <property type="entry name" value="EF_hand_dom"/>
</dbReference>
<reference evidence="4 5" key="1">
    <citation type="submission" date="2016-10" db="EMBL/GenBank/DDBJ databases">
        <title>Reductive evolution of mitochondrial metabolism and differential evolution of invasion-related proteins in Cryptosporidium.</title>
        <authorList>
            <person name="Liu S."/>
            <person name="Roellig D.M."/>
            <person name="Guo Y."/>
            <person name="Li N."/>
            <person name="Frace M.A."/>
            <person name="Tang K."/>
            <person name="Zhang L."/>
            <person name="Feng Y."/>
            <person name="Xiao L."/>
        </authorList>
    </citation>
    <scope>NUCLEOTIDE SEQUENCE [LARGE SCALE GENOMIC DNA]</scope>
    <source>
        <strain evidence="4">39726</strain>
    </source>
</reference>
<dbReference type="GO" id="GO:0005509">
    <property type="term" value="F:calcium ion binding"/>
    <property type="evidence" value="ECO:0007669"/>
    <property type="project" value="InterPro"/>
</dbReference>
<sequence>MILLDKDIQCLFFEFVSSKISININDENTACGNYTVNLINNTKNESSILKKSENEEIIDKLKKIFLDKENNCINYDEWETQVVEGLLGMNKLCSGTLYEMMNDEVNVKNSVPEVYLNHRNSVQIEYNKVEELVCKKLNLVQFYGGLNYFKLLSKLSESKDYIYPFGFKPVLEEIVNRHKALQFLVKNEIFKELYIETIISRIFYELDTLELRKLRFKDFKNTNLVDVLINMNGNESFDDLINYFNYQHFYVLYSRFVELDIDEDQYLSLDEFKKHDFGSITECALKRIWDCNIKEKKELFQDEVNPDRKMSYHDFIYFYISDEDKTTERSIRYWFEIIDFDCDGWISFNEIDHFFREQKNRCNDLNYFIPELNNISCMMNDLLMPGVHGKYRLDDFLRNKLVAGHFFNVLVNTKKCLTSMFMDAELNSLQAVVLPKLGCKSLSPWELHCQYQYQIIQDSRSEENTEAKEREKQQ</sequence>
<comment type="caution">
    <text evidence="4">The sequence shown here is derived from an EMBL/GenBank/DDBJ whole genome shotgun (WGS) entry which is preliminary data.</text>
</comment>
<dbReference type="RefSeq" id="XP_028876189.1">
    <property type="nucleotide sequence ID" value="XM_029020182.1"/>
</dbReference>
<dbReference type="AlphaFoldDB" id="A0A1J4MNM6"/>
<evidence type="ECO:0000256" key="2">
    <source>
        <dbReference type="ARBA" id="ARBA00022837"/>
    </source>
</evidence>
<dbReference type="OrthoDB" id="5586at2759"/>
<evidence type="ECO:0000256" key="1">
    <source>
        <dbReference type="ARBA" id="ARBA00022723"/>
    </source>
</evidence>
<evidence type="ECO:0000259" key="3">
    <source>
        <dbReference type="PROSITE" id="PS50222"/>
    </source>
</evidence>
<dbReference type="GO" id="GO:0019888">
    <property type="term" value="F:protein phosphatase regulator activity"/>
    <property type="evidence" value="ECO:0007669"/>
    <property type="project" value="TreeGrafter"/>
</dbReference>
<dbReference type="GeneID" id="39979961"/>
<protein>
    <recommendedName>
        <fullName evidence="3">EF-hand domain-containing protein</fullName>
    </recommendedName>
</protein>
<dbReference type="VEuPathDB" id="CryptoDB:cubi_03169"/>
<dbReference type="SUPFAM" id="SSF47473">
    <property type="entry name" value="EF-hand"/>
    <property type="match status" value="1"/>
</dbReference>